<feature type="transmembrane region" description="Helical" evidence="1">
    <location>
        <begin position="300"/>
        <end position="317"/>
    </location>
</feature>
<feature type="transmembrane region" description="Helical" evidence="1">
    <location>
        <begin position="484"/>
        <end position="504"/>
    </location>
</feature>
<organism evidence="2 3">
    <name type="scientific">Faecalicoccus pleomorphus</name>
    <dbReference type="NCBI Taxonomy" id="1323"/>
    <lineage>
        <taxon>Bacteria</taxon>
        <taxon>Bacillati</taxon>
        <taxon>Bacillota</taxon>
        <taxon>Erysipelotrichia</taxon>
        <taxon>Erysipelotrichales</taxon>
        <taxon>Erysipelotrichaceae</taxon>
        <taxon>Faecalicoccus</taxon>
    </lineage>
</organism>
<feature type="transmembrane region" description="Helical" evidence="1">
    <location>
        <begin position="66"/>
        <end position="89"/>
    </location>
</feature>
<feature type="transmembrane region" description="Helical" evidence="1">
    <location>
        <begin position="352"/>
        <end position="370"/>
    </location>
</feature>
<evidence type="ECO:0000256" key="1">
    <source>
        <dbReference type="SAM" id="Phobius"/>
    </source>
</evidence>
<comment type="caution">
    <text evidence="2">The sequence shown here is derived from an EMBL/GenBank/DDBJ whole genome shotgun (WGS) entry which is preliminary data.</text>
</comment>
<feature type="transmembrane region" description="Helical" evidence="1">
    <location>
        <begin position="423"/>
        <end position="441"/>
    </location>
</feature>
<feature type="transmembrane region" description="Helical" evidence="1">
    <location>
        <begin position="400"/>
        <end position="416"/>
    </location>
</feature>
<proteinExistence type="predicted"/>
<accession>A0AAW6CUX7</accession>
<protein>
    <submittedName>
        <fullName evidence="2">DUF6077 domain-containing protein</fullName>
    </submittedName>
</protein>
<name>A0AAW6CUX7_9FIRM</name>
<dbReference type="EMBL" id="JAQLXO010000006">
    <property type="protein sequence ID" value="MDB7982242.1"/>
    <property type="molecule type" value="Genomic_DNA"/>
</dbReference>
<feature type="transmembrane region" description="Helical" evidence="1">
    <location>
        <begin position="40"/>
        <end position="60"/>
    </location>
</feature>
<keyword evidence="1" id="KW-0812">Transmembrane</keyword>
<feature type="transmembrane region" description="Helical" evidence="1">
    <location>
        <begin position="453"/>
        <end position="472"/>
    </location>
</feature>
<feature type="transmembrane region" description="Helical" evidence="1">
    <location>
        <begin position="323"/>
        <end position="340"/>
    </location>
</feature>
<dbReference type="InterPro" id="IPR045723">
    <property type="entry name" value="DUF6077"/>
</dbReference>
<feature type="transmembrane region" description="Helical" evidence="1">
    <location>
        <begin position="113"/>
        <end position="133"/>
    </location>
</feature>
<evidence type="ECO:0000313" key="3">
    <source>
        <dbReference type="Proteomes" id="UP001212981"/>
    </source>
</evidence>
<dbReference type="Pfam" id="PF19554">
    <property type="entry name" value="DUF6077"/>
    <property type="match status" value="1"/>
</dbReference>
<gene>
    <name evidence="2" type="ORF">PND82_05330</name>
</gene>
<keyword evidence="1" id="KW-1133">Transmembrane helix</keyword>
<dbReference type="Proteomes" id="UP001212981">
    <property type="component" value="Unassembled WGS sequence"/>
</dbReference>
<feature type="transmembrane region" description="Helical" evidence="1">
    <location>
        <begin position="196"/>
        <end position="216"/>
    </location>
</feature>
<evidence type="ECO:0000313" key="2">
    <source>
        <dbReference type="EMBL" id="MDB7982242.1"/>
    </source>
</evidence>
<keyword evidence="1" id="KW-0472">Membrane</keyword>
<dbReference type="RefSeq" id="WP_272001751.1">
    <property type="nucleotide sequence ID" value="NZ_CALCIP010000009.1"/>
</dbReference>
<feature type="transmembrane region" description="Helical" evidence="1">
    <location>
        <begin position="6"/>
        <end position="28"/>
    </location>
</feature>
<sequence length="664" mass="78285">MNWILTILFFVVLFPHYYLLGNTILNFFKYKTNLSKSLIAGYFFNAFIFFVIGVPCQLFHTSWRFFFWIQLVFLILVDVLLIIINRLAIKSFINQFVLREVAHKCLNILKQNWLCLLFVSLFTIFSMANQLPIYQMNYDDFYYIGKIVNLIDAPQLLNEDYFSGRIISLSEVNLARLVNTYELQYGFFATVFRIDITFFCRAVMVLHNYLFFAIIYKELASLFIDRKYSQFILLPFFIFLIPHGFLQSKFLSDYIDTIRSYDLWQFQTAAFYGGSVVRMLSLPTLFIFSYPMLKKIELRKVIWIAIISFAFLSFSTIFLQVFLLFALAIFLLFFCYQLYFSIKSKNKVRVGVYLGFISAFIVFMLFTKYLDHFSFINTKTFQDSVYYFADFDRNWIRNDLLFMVFPTVFVIGMYASKEPIHRSIYFLGLFFFLLFRSSQFYELLSLTSVNQYFVIYRTLAACQYLVLFLIGLSLIQLSIKWVRSYLAMSLLNLICVFSVVIYFLTNMQVFVFYAYNGSGISTDGWNFSRVFDLNNRMTATIFSKVGDYFNTLPYGNYKFFAPSAFVYDDITTYELGFMMSSNRIQIHERGGFEGMTDDESKLLSAFALDDQNIDFNQAYDLLMKYNVQYVLMMDGANKELLDAHAKEVLTIDNISGRYVLLKMN</sequence>
<feature type="transmembrane region" description="Helical" evidence="1">
    <location>
        <begin position="228"/>
        <end position="246"/>
    </location>
</feature>
<feature type="transmembrane region" description="Helical" evidence="1">
    <location>
        <begin position="266"/>
        <end position="288"/>
    </location>
</feature>
<reference evidence="2" key="1">
    <citation type="submission" date="2023-01" db="EMBL/GenBank/DDBJ databases">
        <title>Human gut microbiome strain richness.</title>
        <authorList>
            <person name="Chen-Liaw A."/>
        </authorList>
    </citation>
    <scope>NUCLEOTIDE SEQUENCE</scope>
    <source>
        <strain evidence="2">D8_m1001271B151109d0_201107</strain>
    </source>
</reference>
<dbReference type="AlphaFoldDB" id="A0AAW6CUX7"/>